<dbReference type="InterPro" id="IPR002509">
    <property type="entry name" value="NODB_dom"/>
</dbReference>
<feature type="domain" description="NodB homology" evidence="7">
    <location>
        <begin position="494"/>
        <end position="695"/>
    </location>
</feature>
<dbReference type="RefSeq" id="WP_115731325.1">
    <property type="nucleotide sequence ID" value="NZ_BAAAVY010000031.1"/>
</dbReference>
<evidence type="ECO:0000256" key="1">
    <source>
        <dbReference type="ARBA" id="ARBA00003236"/>
    </source>
</evidence>
<dbReference type="PANTHER" id="PTHR34216:SF3">
    <property type="entry name" value="POLY-BETA-1,6-N-ACETYL-D-GLUCOSAMINE N-DEACETYLASE"/>
    <property type="match status" value="1"/>
</dbReference>
<dbReference type="SUPFAM" id="SSF53448">
    <property type="entry name" value="Nucleotide-diphospho-sugar transferases"/>
    <property type="match status" value="1"/>
</dbReference>
<evidence type="ECO:0000256" key="3">
    <source>
        <dbReference type="ARBA" id="ARBA00010973"/>
    </source>
</evidence>
<evidence type="ECO:0000256" key="6">
    <source>
        <dbReference type="ARBA" id="ARBA00032976"/>
    </source>
</evidence>
<protein>
    <recommendedName>
        <fullName evidence="4">Chitooligosaccharide deacetylase</fullName>
    </recommendedName>
    <alternativeName>
        <fullName evidence="6">Nodulation protein B</fullName>
    </alternativeName>
</protein>
<evidence type="ECO:0000256" key="2">
    <source>
        <dbReference type="ARBA" id="ARBA00004613"/>
    </source>
</evidence>
<dbReference type="SUPFAM" id="SSF88713">
    <property type="entry name" value="Glycoside hydrolase/deacetylase"/>
    <property type="match status" value="1"/>
</dbReference>
<comment type="similarity">
    <text evidence="3">Belongs to the polysaccharide deacetylase family.</text>
</comment>
<dbReference type="Proteomes" id="UP000254701">
    <property type="component" value="Unassembled WGS sequence"/>
</dbReference>
<keyword evidence="8" id="KW-0808">Transferase</keyword>
<evidence type="ECO:0000313" key="9">
    <source>
        <dbReference type="Proteomes" id="UP000254701"/>
    </source>
</evidence>
<sequence>MSAAEFLPIKILDVDVCRPMNDVPMLDAATGQRYGGVFCLVRRQGRPVTIMEFDFDEDVLTTFELRRRIAENQAVQDSTFQHDAPLPKKDGPFASVVIATRDRAESLARCLDSLLLQTYQPFDIVVVDNAPSSSQTADLIARRYGGARAVRYVRENVPGLGRAHNAGLANLSSELVLFTDDDVVVDPNWVAAMAANFDRDGRVGCVTGLILPAELDTRAQFWTERHGGFGKGFARKVFDLAGNRPAGSLFPFTAGQFGSGANMAFRTEALRQIGGFDSALGAGTLARGGDDLASFYAVVQAGFQLVYEPRALLWHHHRRGEDGMRRQAFGYGMGLGAYLTKVVIDEPAAALRLARAMPAGIAHMAGPTSPKSQRLPGDYPSNLIWRERLGIAAGVPGYLRSRYAAARSPSSGIAPSANGHEVAFKGGSTAMRPSVPILVYHSIDTSCAAPYRRWMMLPDEFERHMQVLAEGGFRPVTISALATIFREKRPLPPRTVCITFDDGLQDFLIGAMPVLERHGFVATLYVVSGLVGKTSQWLATSGEGDRPMLGWGDLRALACEGIEIGAHTVSHPQLDILSASDAAREIHDSKLALEHGLKRPVHSFAYPHGYSSRTTRALVRGAGFTSACRVRHAMTSTTEDPYTLSRIVMTSEVGPAELRRILTQPVLPVAPPADRLVASGWRMVRRFQHLAHAGG</sequence>
<gene>
    <name evidence="8" type="primary">pgaC_1</name>
    <name evidence="8" type="ORF">NCTC10684_02333</name>
</gene>
<dbReference type="CDD" id="cd10918">
    <property type="entry name" value="CE4_NodB_like_5s_6s"/>
    <property type="match status" value="1"/>
</dbReference>
<keyword evidence="8" id="KW-0328">Glycosyltransferase</keyword>
<comment type="function">
    <text evidence="1">Is involved in generating a small heat-stable compound (Nod), an acylated oligomer of N-acetylglucosamine, that stimulates mitosis in various plant protoplasts.</text>
</comment>
<dbReference type="InterPro" id="IPR051398">
    <property type="entry name" value="Polysacch_Deacetylase"/>
</dbReference>
<dbReference type="PANTHER" id="PTHR34216">
    <property type="match status" value="1"/>
</dbReference>
<dbReference type="GO" id="GO:0016757">
    <property type="term" value="F:glycosyltransferase activity"/>
    <property type="evidence" value="ECO:0007669"/>
    <property type="project" value="UniProtKB-KW"/>
</dbReference>
<proteinExistence type="inferred from homology"/>
<evidence type="ECO:0000313" key="8">
    <source>
        <dbReference type="EMBL" id="SUU89100.1"/>
    </source>
</evidence>
<dbReference type="Gene3D" id="3.90.550.10">
    <property type="entry name" value="Spore Coat Polysaccharide Biosynthesis Protein SpsA, Chain A"/>
    <property type="match status" value="1"/>
</dbReference>
<evidence type="ECO:0000259" key="7">
    <source>
        <dbReference type="PROSITE" id="PS51677"/>
    </source>
</evidence>
<dbReference type="Pfam" id="PF00535">
    <property type="entry name" value="Glycos_transf_2"/>
    <property type="match status" value="1"/>
</dbReference>
<evidence type="ECO:0000256" key="4">
    <source>
        <dbReference type="ARBA" id="ARBA00020071"/>
    </source>
</evidence>
<dbReference type="GO" id="GO:0016810">
    <property type="term" value="F:hydrolase activity, acting on carbon-nitrogen (but not peptide) bonds"/>
    <property type="evidence" value="ECO:0007669"/>
    <property type="project" value="InterPro"/>
</dbReference>
<name>A0A380WJS5_AMIAI</name>
<dbReference type="PROSITE" id="PS51677">
    <property type="entry name" value="NODB"/>
    <property type="match status" value="1"/>
</dbReference>
<dbReference type="EMBL" id="UFSM01000001">
    <property type="protein sequence ID" value="SUU89100.1"/>
    <property type="molecule type" value="Genomic_DNA"/>
</dbReference>
<dbReference type="InterPro" id="IPR029044">
    <property type="entry name" value="Nucleotide-diphossugar_trans"/>
</dbReference>
<accession>A0A380WJS5</accession>
<comment type="subcellular location">
    <subcellularLocation>
        <location evidence="2">Secreted</location>
    </subcellularLocation>
</comment>
<dbReference type="GO" id="GO:0005975">
    <property type="term" value="P:carbohydrate metabolic process"/>
    <property type="evidence" value="ECO:0007669"/>
    <property type="project" value="InterPro"/>
</dbReference>
<dbReference type="InterPro" id="IPR001173">
    <property type="entry name" value="Glyco_trans_2-like"/>
</dbReference>
<dbReference type="Gene3D" id="3.20.20.370">
    <property type="entry name" value="Glycoside hydrolase/deacetylase"/>
    <property type="match status" value="1"/>
</dbReference>
<dbReference type="GO" id="GO:0005576">
    <property type="term" value="C:extracellular region"/>
    <property type="evidence" value="ECO:0007669"/>
    <property type="project" value="UniProtKB-SubCell"/>
</dbReference>
<dbReference type="InterPro" id="IPR011330">
    <property type="entry name" value="Glyco_hydro/deAcase_b/a-brl"/>
</dbReference>
<dbReference type="AlphaFoldDB" id="A0A380WJS5"/>
<evidence type="ECO:0000256" key="5">
    <source>
        <dbReference type="ARBA" id="ARBA00022729"/>
    </source>
</evidence>
<dbReference type="Pfam" id="PF01522">
    <property type="entry name" value="Polysacc_deac_1"/>
    <property type="match status" value="1"/>
</dbReference>
<dbReference type="OrthoDB" id="153025at2"/>
<organism evidence="8 9">
    <name type="scientific">Aminobacter aminovorans</name>
    <name type="common">Chelatobacter heintzii</name>
    <dbReference type="NCBI Taxonomy" id="83263"/>
    <lineage>
        <taxon>Bacteria</taxon>
        <taxon>Pseudomonadati</taxon>
        <taxon>Pseudomonadota</taxon>
        <taxon>Alphaproteobacteria</taxon>
        <taxon>Hyphomicrobiales</taxon>
        <taxon>Phyllobacteriaceae</taxon>
        <taxon>Aminobacter</taxon>
    </lineage>
</organism>
<reference evidence="8 9" key="1">
    <citation type="submission" date="2018-06" db="EMBL/GenBank/DDBJ databases">
        <authorList>
            <consortium name="Pathogen Informatics"/>
            <person name="Doyle S."/>
        </authorList>
    </citation>
    <scope>NUCLEOTIDE SEQUENCE [LARGE SCALE GENOMIC DNA]</scope>
    <source>
        <strain evidence="8 9">NCTC10684</strain>
    </source>
</reference>
<keyword evidence="5" id="KW-0732">Signal</keyword>